<evidence type="ECO:0000256" key="1">
    <source>
        <dbReference type="ARBA" id="ARBA00006532"/>
    </source>
</evidence>
<comment type="caution">
    <text evidence="2">The sequence shown here is derived from an EMBL/GenBank/DDBJ whole genome shotgun (WGS) entry which is preliminary data.</text>
</comment>
<accession>A0ABU4E7A3</accession>
<dbReference type="NCBIfam" id="NF007776">
    <property type="entry name" value="PRK10465.1"/>
    <property type="match status" value="1"/>
</dbReference>
<dbReference type="NCBIfam" id="TIGR03993">
    <property type="entry name" value="hydrog_HybE"/>
    <property type="match status" value="1"/>
</dbReference>
<dbReference type="RefSeq" id="WP_317679331.1">
    <property type="nucleotide sequence ID" value="NZ_JAWLOF010000020.1"/>
</dbReference>
<dbReference type="InterPro" id="IPR023994">
    <property type="entry name" value="NiFe-hyd_HybE"/>
</dbReference>
<evidence type="ECO:0000313" key="2">
    <source>
        <dbReference type="EMBL" id="MDV7025012.1"/>
    </source>
</evidence>
<dbReference type="InterPro" id="IPR038530">
    <property type="entry name" value="NiFe-hyd_HybE_sf"/>
</dbReference>
<comment type="similarity">
    <text evidence="1">Belongs to the HupJ family.</text>
</comment>
<proteinExistence type="inferred from homology"/>
<reference evidence="2 3" key="1">
    <citation type="submission" date="2023-10" db="EMBL/GenBank/DDBJ databases">
        <authorList>
            <person name="Dale J."/>
        </authorList>
    </citation>
    <scope>NUCLEOTIDE SEQUENCE [LARGE SCALE GENOMIC DNA]</scope>
    <source>
        <strain evidence="2 3">2023EL-00970</strain>
    </source>
</reference>
<sequence length="162" mass="17998">MRDDLIWDVEGWRSSPAAALEAQFNRVAGQQMADLPFYQAHMPIKACGFQLFEGQWVGAMLTPWMLELVVLPGPDQQWPRRQVGSRLALTFPAGDMAFRVGELTPELHYVACSLMSPLDPHLNAEQAITLTENSVSLALSLPVQRDAPVNMSRRALLRGKVA</sequence>
<dbReference type="Proteomes" id="UP001187066">
    <property type="component" value="Unassembled WGS sequence"/>
</dbReference>
<keyword evidence="3" id="KW-1185">Reference proteome</keyword>
<dbReference type="Gene3D" id="3.30.1460.40">
    <property type="entry name" value="[NiFe]-hydrogenase assembly chaperone, HybE"/>
    <property type="match status" value="1"/>
</dbReference>
<dbReference type="EMBL" id="JAWLOF010000020">
    <property type="protein sequence ID" value="MDV7025012.1"/>
    <property type="molecule type" value="Genomic_DNA"/>
</dbReference>
<organism evidence="2 3">
    <name type="scientific">Atlantibacter subterraneus</name>
    <dbReference type="NCBI Taxonomy" id="255519"/>
    <lineage>
        <taxon>Bacteria</taxon>
        <taxon>Pseudomonadati</taxon>
        <taxon>Pseudomonadota</taxon>
        <taxon>Gammaproteobacteria</taxon>
        <taxon>Enterobacterales</taxon>
        <taxon>Enterobacteriaceae</taxon>
        <taxon>Atlantibacter</taxon>
    </lineage>
</organism>
<gene>
    <name evidence="2" type="primary">hybE</name>
    <name evidence="2" type="ORF">R4P48_20375</name>
</gene>
<dbReference type="Pfam" id="PF11939">
    <property type="entry name" value="NiFe-hyd_HybE"/>
    <property type="match status" value="1"/>
</dbReference>
<evidence type="ECO:0000313" key="3">
    <source>
        <dbReference type="Proteomes" id="UP001187066"/>
    </source>
</evidence>
<name>A0ABU4E7A3_9ENTR</name>
<protein>
    <submittedName>
        <fullName evidence="2">Hydrogenase-2 assembly chaperone</fullName>
    </submittedName>
</protein>